<dbReference type="AlphaFoldDB" id="A0A9P3L8F8"/>
<dbReference type="Proteomes" id="UP000703269">
    <property type="component" value="Unassembled WGS sequence"/>
</dbReference>
<protein>
    <submittedName>
        <fullName evidence="3">BTB/POZ domain-containing protein</fullName>
    </submittedName>
</protein>
<dbReference type="InterPro" id="IPR000210">
    <property type="entry name" value="BTB/POZ_dom"/>
</dbReference>
<accession>A0A9P3L8F8</accession>
<dbReference type="Pfam" id="PF00651">
    <property type="entry name" value="BTB"/>
    <property type="match status" value="1"/>
</dbReference>
<dbReference type="EMBL" id="BPQB01000003">
    <property type="protein sequence ID" value="GJE86051.1"/>
    <property type="molecule type" value="Genomic_DNA"/>
</dbReference>
<keyword evidence="4" id="KW-1185">Reference proteome</keyword>
<evidence type="ECO:0000313" key="4">
    <source>
        <dbReference type="Proteomes" id="UP000703269"/>
    </source>
</evidence>
<feature type="domain" description="BTB" evidence="2">
    <location>
        <begin position="47"/>
        <end position="78"/>
    </location>
</feature>
<dbReference type="SUPFAM" id="SSF54695">
    <property type="entry name" value="POZ domain"/>
    <property type="match status" value="1"/>
</dbReference>
<dbReference type="PROSITE" id="PS50097">
    <property type="entry name" value="BTB"/>
    <property type="match status" value="1"/>
</dbReference>
<name>A0A9P3L8F8_9APHY</name>
<evidence type="ECO:0000313" key="3">
    <source>
        <dbReference type="EMBL" id="GJE86051.1"/>
    </source>
</evidence>
<dbReference type="InterPro" id="IPR011333">
    <property type="entry name" value="SKP1/BTB/POZ_sf"/>
</dbReference>
<reference evidence="3 4" key="1">
    <citation type="submission" date="2021-08" db="EMBL/GenBank/DDBJ databases">
        <title>Draft Genome Sequence of Phanerochaete sordida strain YK-624.</title>
        <authorList>
            <person name="Mori T."/>
            <person name="Dohra H."/>
            <person name="Suzuki T."/>
            <person name="Kawagishi H."/>
            <person name="Hirai H."/>
        </authorList>
    </citation>
    <scope>NUCLEOTIDE SEQUENCE [LARGE SCALE GENOMIC DNA]</scope>
    <source>
        <strain evidence="3 4">YK-624</strain>
    </source>
</reference>
<feature type="region of interest" description="Disordered" evidence="1">
    <location>
        <begin position="1"/>
        <end position="22"/>
    </location>
</feature>
<gene>
    <name evidence="3" type="ORF">PsYK624_021310</name>
</gene>
<evidence type="ECO:0000259" key="2">
    <source>
        <dbReference type="PROSITE" id="PS50097"/>
    </source>
</evidence>
<evidence type="ECO:0000256" key="1">
    <source>
        <dbReference type="SAM" id="MobiDB-lite"/>
    </source>
</evidence>
<organism evidence="3 4">
    <name type="scientific">Phanerochaete sordida</name>
    <dbReference type="NCBI Taxonomy" id="48140"/>
    <lineage>
        <taxon>Eukaryota</taxon>
        <taxon>Fungi</taxon>
        <taxon>Dikarya</taxon>
        <taxon>Basidiomycota</taxon>
        <taxon>Agaricomycotina</taxon>
        <taxon>Agaricomycetes</taxon>
        <taxon>Polyporales</taxon>
        <taxon>Phanerochaetaceae</taxon>
        <taxon>Phanerochaete</taxon>
    </lineage>
</organism>
<dbReference type="CDD" id="cd18186">
    <property type="entry name" value="BTB_POZ_ZBTB_KLHL-like"/>
    <property type="match status" value="1"/>
</dbReference>
<comment type="caution">
    <text evidence="3">The sequence shown here is derived from an EMBL/GenBank/DDBJ whole genome shotgun (WGS) entry which is preliminary data.</text>
</comment>
<proteinExistence type="predicted"/>
<sequence length="321" mass="35442">MAAAALEHPTLATLPPKQEPSDVFPNETPVVSTSVGAPHPLFDSPDADIILCSSDAITFRVHSNVLASTSGFFRTLLSLPQCPPSYKRSSSPTLALSPEVVHITESGRVLEGLLSMCTGRELPQLEDFGFVEELLHAAEKYEMPGALSVLRLALTSTTLLDAHPVRVYAIACQWGWKETARVAASRTLGLDLLGHALVKDLTYIESPHLISLLLLHRRRRDVLRQGLDSLVEFYANNQPSRCCNCQKEVVHGEWLSLKLTWLNAIEQRPADIATGAVLQDSQLHKLFSASCPHCQRLLYNPSGTILRLKQLLERLPKTVEF</sequence>
<dbReference type="SMART" id="SM00225">
    <property type="entry name" value="BTB"/>
    <property type="match status" value="1"/>
</dbReference>
<dbReference type="Gene3D" id="3.30.710.10">
    <property type="entry name" value="Potassium Channel Kv1.1, Chain A"/>
    <property type="match status" value="1"/>
</dbReference>
<dbReference type="OrthoDB" id="3266199at2759"/>